<sequence length="59" mass="6771">MSEEKAIGRIFSVCKFSPDREKHQEEADSIRHVSIVYRLGPISGLLCFRLSRTETLHVP</sequence>
<dbReference type="AlphaFoldDB" id="A0A816IX02"/>
<dbReference type="EMBL" id="HG994373">
    <property type="protein sequence ID" value="CAF1734911.1"/>
    <property type="molecule type" value="Genomic_DNA"/>
</dbReference>
<accession>A0A816IX02</accession>
<organism evidence="1">
    <name type="scientific">Brassica napus</name>
    <name type="common">Rape</name>
    <dbReference type="NCBI Taxonomy" id="3708"/>
    <lineage>
        <taxon>Eukaryota</taxon>
        <taxon>Viridiplantae</taxon>
        <taxon>Streptophyta</taxon>
        <taxon>Embryophyta</taxon>
        <taxon>Tracheophyta</taxon>
        <taxon>Spermatophyta</taxon>
        <taxon>Magnoliopsida</taxon>
        <taxon>eudicotyledons</taxon>
        <taxon>Gunneridae</taxon>
        <taxon>Pentapetalae</taxon>
        <taxon>rosids</taxon>
        <taxon>malvids</taxon>
        <taxon>Brassicales</taxon>
        <taxon>Brassicaceae</taxon>
        <taxon>Brassiceae</taxon>
        <taxon>Brassica</taxon>
    </lineage>
</organism>
<proteinExistence type="predicted"/>
<gene>
    <name evidence="1" type="ORF">DARMORV10_C09P28810.1</name>
</gene>
<name>A0A816IX02_BRANA</name>
<protein>
    <submittedName>
        <fullName evidence="1">(rape) hypothetical protein</fullName>
    </submittedName>
</protein>
<evidence type="ECO:0000313" key="1">
    <source>
        <dbReference type="EMBL" id="CAF1734911.1"/>
    </source>
</evidence>
<dbReference type="Proteomes" id="UP001295469">
    <property type="component" value="Chromosome C09"/>
</dbReference>
<reference evidence="1" key="1">
    <citation type="submission" date="2021-01" db="EMBL/GenBank/DDBJ databases">
        <authorList>
            <consortium name="Genoscope - CEA"/>
            <person name="William W."/>
        </authorList>
    </citation>
    <scope>NUCLEOTIDE SEQUENCE</scope>
</reference>